<sequence length="711" mass="79300">MLNFLQTGDRLDLVNGVETVIKGISAVVNLDDGSSHTLYLSQVRGGEESGLPVTDCEFRNEDEGLFVNLHLSIEESCAAISLSASIDNPLFDHLRFFDSNKGIVLTMESFPGMTGLLGHYRFNDWWTRPYTGTLDGLPSRTQQLLIERETGSFFQIIPLCEENGKADLQGTTTGNLQLVVFNNTGGYSRMNTSVAMLGIHENPFELAEHTLTSARRKLGVANKDERQYPDIFEYIGWCTWDAFYQQVSEEGIVQKCNEFKNMNLPVRWVIIDDGWQDIKEGKLVSFKADAGKFPGGLASVVDKLKELDINSVGVWHTFAGYWGGIHPESEMATKMKEHLMPTNGGALIPACDDHGFGFWKEFHQQLRLQGIRLIKVDGQSAIGNLTKHHLSAGKAAKGGHVALEASAAMYFHYQMINCMGMASENLWSRPMSAISRNSDDFVPQNPDCFAEHAMQNVYNSFYHGNLYWGDWDMFWTVHADAERHALLRAVSGGPVYFSDPLQATDPNLIRALIERDGKLLRCDLPGMPTLDCLTVDPVHENAALKIWSRAGDAGIVAAFHINKDGQPIQSRIRPADIPGLHGSRFAVYEYFSEACSVIGRDEEYPIVLNEKEAKLFILVSCDLGIAPIGLTNKMISPKTIKHIIRNESRTTLFLDEGGAFTFFADKRPDFVEVNGVTRELRSHSDNSQLYTVDCLDLHGPLCVQIVMKEKS</sequence>
<dbReference type="PANTHER" id="PTHR31268:SF32">
    <property type="entry name" value="GALACTINOL--SUCROSE GALACTOSYLTRANSFERASE 2-RELATED"/>
    <property type="match status" value="1"/>
</dbReference>
<dbReference type="KEGG" id="pgm:PGRAT_23670"/>
<dbReference type="SUPFAM" id="SSF51445">
    <property type="entry name" value="(Trans)glycosidases"/>
    <property type="match status" value="1"/>
</dbReference>
<reference evidence="2 3" key="1">
    <citation type="submission" date="2014-08" db="EMBL/GenBank/DDBJ databases">
        <title>Comparative genomics of the Paenibacillus odorifer group.</title>
        <authorList>
            <person name="den Bakker H.C."/>
            <person name="Tsai Y.-C."/>
            <person name="Martin N."/>
            <person name="Korlach J."/>
            <person name="Wiedmann M."/>
        </authorList>
    </citation>
    <scope>NUCLEOTIDE SEQUENCE [LARGE SCALE GENOMIC DNA]</scope>
    <source>
        <strain evidence="2 3">DSM 15220</strain>
    </source>
</reference>
<name>A0A089M928_9BACL</name>
<keyword evidence="3" id="KW-1185">Reference proteome</keyword>
<dbReference type="Proteomes" id="UP000029500">
    <property type="component" value="Chromosome"/>
</dbReference>
<evidence type="ECO:0000313" key="2">
    <source>
        <dbReference type="EMBL" id="AIQ70306.1"/>
    </source>
</evidence>
<accession>A0A089M928</accession>
<protein>
    <recommendedName>
        <fullName evidence="4">Raffinose synthase</fullName>
    </recommendedName>
</protein>
<gene>
    <name evidence="2" type="ORF">PGRAT_23670</name>
</gene>
<proteinExistence type="predicted"/>
<dbReference type="HOGENOM" id="CLU_380752_0_0_9"/>
<keyword evidence="1" id="KW-0119">Carbohydrate metabolism</keyword>
<dbReference type="EMBL" id="CP009287">
    <property type="protein sequence ID" value="AIQ70306.1"/>
    <property type="molecule type" value="Genomic_DNA"/>
</dbReference>
<dbReference type="eggNOG" id="COG3345">
    <property type="taxonomic scope" value="Bacteria"/>
</dbReference>
<dbReference type="OrthoDB" id="9758822at2"/>
<dbReference type="AlphaFoldDB" id="A0A089M928"/>
<evidence type="ECO:0008006" key="4">
    <source>
        <dbReference type="Google" id="ProtNLM"/>
    </source>
</evidence>
<evidence type="ECO:0000313" key="3">
    <source>
        <dbReference type="Proteomes" id="UP000029500"/>
    </source>
</evidence>
<dbReference type="RefSeq" id="WP_025705908.1">
    <property type="nucleotide sequence ID" value="NZ_CP009287.1"/>
</dbReference>
<evidence type="ECO:0000256" key="1">
    <source>
        <dbReference type="ARBA" id="ARBA00023277"/>
    </source>
</evidence>
<dbReference type="Gene3D" id="3.20.20.70">
    <property type="entry name" value="Aldolase class I"/>
    <property type="match status" value="1"/>
</dbReference>
<dbReference type="PANTHER" id="PTHR31268">
    <property type="match status" value="1"/>
</dbReference>
<dbReference type="Pfam" id="PF05691">
    <property type="entry name" value="Raffinose_syn"/>
    <property type="match status" value="2"/>
</dbReference>
<dbReference type="InterPro" id="IPR017853">
    <property type="entry name" value="GH"/>
</dbReference>
<organism evidence="2 3">
    <name type="scientific">Paenibacillus graminis</name>
    <dbReference type="NCBI Taxonomy" id="189425"/>
    <lineage>
        <taxon>Bacteria</taxon>
        <taxon>Bacillati</taxon>
        <taxon>Bacillota</taxon>
        <taxon>Bacilli</taxon>
        <taxon>Bacillales</taxon>
        <taxon>Paenibacillaceae</taxon>
        <taxon>Paenibacillus</taxon>
    </lineage>
</organism>
<dbReference type="STRING" id="189425.PGRAT_23670"/>
<dbReference type="InterPro" id="IPR008811">
    <property type="entry name" value="Glycosyl_hydrolases_36"/>
</dbReference>
<dbReference type="InterPro" id="IPR013785">
    <property type="entry name" value="Aldolase_TIM"/>
</dbReference>